<evidence type="ECO:0000256" key="3">
    <source>
        <dbReference type="ARBA" id="ARBA00022723"/>
    </source>
</evidence>
<evidence type="ECO:0000256" key="4">
    <source>
        <dbReference type="ARBA" id="ARBA00023289"/>
    </source>
</evidence>
<dbReference type="InterPro" id="IPR036163">
    <property type="entry name" value="HMA_dom_sf"/>
</dbReference>
<dbReference type="Gene3D" id="3.30.70.100">
    <property type="match status" value="1"/>
</dbReference>
<dbReference type="CDD" id="cd00371">
    <property type="entry name" value="HMA"/>
    <property type="match status" value="1"/>
</dbReference>
<feature type="compositionally biased region" description="Acidic residues" evidence="6">
    <location>
        <begin position="114"/>
        <end position="123"/>
    </location>
</feature>
<keyword evidence="4" id="KW-0636">Prenylation</keyword>
<feature type="compositionally biased region" description="Polar residues" evidence="6">
    <location>
        <begin position="241"/>
        <end position="254"/>
    </location>
</feature>
<evidence type="ECO:0000313" key="9">
    <source>
        <dbReference type="Proteomes" id="UP001161247"/>
    </source>
</evidence>
<comment type="similarity">
    <text evidence="5">Belongs to the HIPP family.</text>
</comment>
<dbReference type="Pfam" id="PF00403">
    <property type="entry name" value="HMA"/>
    <property type="match status" value="1"/>
</dbReference>
<keyword evidence="4" id="KW-0449">Lipoprotein</keyword>
<dbReference type="FunFam" id="3.30.70.100:FF:000008">
    <property type="entry name" value="Copper transport protein ATOX1"/>
    <property type="match status" value="1"/>
</dbReference>
<protein>
    <submittedName>
        <fullName evidence="8">OLC1v1020395C1</fullName>
    </submittedName>
</protein>
<keyword evidence="3" id="KW-0479">Metal-binding</keyword>
<feature type="region of interest" description="Disordered" evidence="6">
    <location>
        <begin position="78"/>
        <end position="136"/>
    </location>
</feature>
<dbReference type="InterPro" id="IPR059093">
    <property type="entry name" value="HA_Alsin"/>
</dbReference>
<dbReference type="EMBL" id="OX459126">
    <property type="protein sequence ID" value="CAI9118785.1"/>
    <property type="molecule type" value="Genomic_DNA"/>
</dbReference>
<keyword evidence="9" id="KW-1185">Reference proteome</keyword>
<sequence>MALPPPMEEQQPLEPLQYQTWNLKVSIHCQGCKRKVKKVLMSIEGVYTVSIDSQQQKVTVTGNIDPQTLLRKLVKTGKHAEMWPEKPPGNGGKDKKAGKQNGNDNNGDTKSTEGSDEEQEENPGENTNSPVKNVANGGSGQVVKFLGVDGVVARGGIDGKMIGTTGEKPPANEPKSNNTNNGNGAAAPGSGGHGKKKKKKSKKGNNNNNNSSSNNNNNNAALGSALAHSSTGMEAPIPNMGLNQVGDQDNLSPSNQNLYQYPPQSYAPYHHQAYVVSYNAVHPSISAGPMWYMPPSSSPYMYAYTQSSDLYSPENYGGGSSALNTFEILSDENPNACSVM</sequence>
<dbReference type="PROSITE" id="PS50846">
    <property type="entry name" value="HMA_2"/>
    <property type="match status" value="1"/>
</dbReference>
<feature type="compositionally biased region" description="Low complexity" evidence="6">
    <location>
        <begin position="174"/>
        <end position="188"/>
    </location>
</feature>
<dbReference type="GO" id="GO:0046872">
    <property type="term" value="F:metal ion binding"/>
    <property type="evidence" value="ECO:0007669"/>
    <property type="project" value="UniProtKB-KW"/>
</dbReference>
<keyword evidence="2" id="KW-0488">Methylation</keyword>
<evidence type="ECO:0000256" key="6">
    <source>
        <dbReference type="SAM" id="MobiDB-lite"/>
    </source>
</evidence>
<feature type="domain" description="HMA" evidence="7">
    <location>
        <begin position="18"/>
        <end position="81"/>
    </location>
</feature>
<comment type="subcellular location">
    <subcellularLocation>
        <location evidence="1">Membrane</location>
        <topology evidence="1">Peripheral membrane protein</topology>
    </subcellularLocation>
</comment>
<dbReference type="SUPFAM" id="SSF55008">
    <property type="entry name" value="HMA, heavy metal-associated domain"/>
    <property type="match status" value="1"/>
</dbReference>
<feature type="region of interest" description="Disordered" evidence="6">
    <location>
        <begin position="160"/>
        <end position="254"/>
    </location>
</feature>
<evidence type="ECO:0000256" key="1">
    <source>
        <dbReference type="ARBA" id="ARBA00004170"/>
    </source>
</evidence>
<dbReference type="GO" id="GO:0009626">
    <property type="term" value="P:plant-type hypersensitive response"/>
    <property type="evidence" value="ECO:0007669"/>
    <property type="project" value="UniProtKB-KW"/>
</dbReference>
<feature type="compositionally biased region" description="Basic residues" evidence="6">
    <location>
        <begin position="193"/>
        <end position="203"/>
    </location>
</feature>
<name>A0AAV1EGD2_OLDCO</name>
<dbReference type="GO" id="GO:0016020">
    <property type="term" value="C:membrane"/>
    <property type="evidence" value="ECO:0007669"/>
    <property type="project" value="UniProtKB-SubCell"/>
</dbReference>
<organism evidence="8 9">
    <name type="scientific">Oldenlandia corymbosa var. corymbosa</name>
    <dbReference type="NCBI Taxonomy" id="529605"/>
    <lineage>
        <taxon>Eukaryota</taxon>
        <taxon>Viridiplantae</taxon>
        <taxon>Streptophyta</taxon>
        <taxon>Embryophyta</taxon>
        <taxon>Tracheophyta</taxon>
        <taxon>Spermatophyta</taxon>
        <taxon>Magnoliopsida</taxon>
        <taxon>eudicotyledons</taxon>
        <taxon>Gunneridae</taxon>
        <taxon>Pentapetalae</taxon>
        <taxon>asterids</taxon>
        <taxon>lamiids</taxon>
        <taxon>Gentianales</taxon>
        <taxon>Rubiaceae</taxon>
        <taxon>Rubioideae</taxon>
        <taxon>Spermacoceae</taxon>
        <taxon>Hedyotis-Oldenlandia complex</taxon>
        <taxon>Oldenlandia</taxon>
    </lineage>
</organism>
<dbReference type="InterPro" id="IPR006121">
    <property type="entry name" value="HMA_dom"/>
</dbReference>
<proteinExistence type="inferred from homology"/>
<dbReference type="PANTHER" id="PTHR45868:SF80">
    <property type="entry name" value="F15K9.8-RELATED"/>
    <property type="match status" value="1"/>
</dbReference>
<reference evidence="8" key="1">
    <citation type="submission" date="2023-03" db="EMBL/GenBank/DDBJ databases">
        <authorList>
            <person name="Julca I."/>
        </authorList>
    </citation>
    <scope>NUCLEOTIDE SEQUENCE</scope>
</reference>
<dbReference type="Proteomes" id="UP001161247">
    <property type="component" value="Chromosome 9"/>
</dbReference>
<evidence type="ECO:0000313" key="8">
    <source>
        <dbReference type="EMBL" id="CAI9118785.1"/>
    </source>
</evidence>
<dbReference type="AlphaFoldDB" id="A0AAV1EGD2"/>
<accession>A0AAV1EGD2</accession>
<gene>
    <name evidence="8" type="ORF">OLC1_LOCUS24574</name>
</gene>
<evidence type="ECO:0000256" key="5">
    <source>
        <dbReference type="ARBA" id="ARBA00024045"/>
    </source>
</evidence>
<evidence type="ECO:0000259" key="7">
    <source>
        <dbReference type="PROSITE" id="PS50846"/>
    </source>
</evidence>
<dbReference type="PANTHER" id="PTHR45868">
    <property type="entry name" value="HEAVY METAL-ASSOCIATED ISOPRENYLATED PLANT PROTEIN 33-RELATED"/>
    <property type="match status" value="1"/>
</dbReference>
<dbReference type="Pfam" id="PF26202">
    <property type="entry name" value="HA_Alsin"/>
    <property type="match status" value="1"/>
</dbReference>
<feature type="compositionally biased region" description="Polar residues" evidence="6">
    <location>
        <begin position="100"/>
        <end position="109"/>
    </location>
</feature>
<feature type="compositionally biased region" description="Low complexity" evidence="6">
    <location>
        <begin position="204"/>
        <end position="232"/>
    </location>
</feature>
<evidence type="ECO:0000256" key="2">
    <source>
        <dbReference type="ARBA" id="ARBA00022481"/>
    </source>
</evidence>